<reference evidence="2" key="1">
    <citation type="submission" date="2019-07" db="EMBL/GenBank/DDBJ databases">
        <title>Genomic Encyclopedia of Type Strains, Phase IV (KMG-IV): sequencing the most valuable type-strain genomes for metagenomic binning, comparative biology and taxonomic classification.</title>
        <authorList>
            <person name="Goeker M."/>
        </authorList>
    </citation>
    <scope>NUCLEOTIDE SEQUENCE</scope>
    <source>
        <strain evidence="2">DSM 44596</strain>
    </source>
</reference>
<gene>
    <name evidence="2" type="ORF">FNL38_104236</name>
</gene>
<name>A0A652YP71_NOCGL</name>
<protein>
    <recommendedName>
        <fullName evidence="1">DUF5926 domain-containing protein</fullName>
    </recommendedName>
</protein>
<proteinExistence type="predicted"/>
<comment type="caution">
    <text evidence="2">The sequence shown here is derived from an EMBL/GenBank/DDBJ whole genome shotgun (WGS) entry which is preliminary data.</text>
</comment>
<evidence type="ECO:0000259" key="1">
    <source>
        <dbReference type="Pfam" id="PF19348"/>
    </source>
</evidence>
<feature type="domain" description="DUF5926" evidence="1">
    <location>
        <begin position="46"/>
        <end position="312"/>
    </location>
</feature>
<dbReference type="Pfam" id="PF19348">
    <property type="entry name" value="DUF5926"/>
    <property type="match status" value="1"/>
</dbReference>
<organism evidence="2">
    <name type="scientific">Nocardia globerula</name>
    <dbReference type="NCBI Taxonomy" id="1818"/>
    <lineage>
        <taxon>Bacteria</taxon>
        <taxon>Bacillati</taxon>
        <taxon>Actinomycetota</taxon>
        <taxon>Actinomycetes</taxon>
        <taxon>Mycobacteriales</taxon>
        <taxon>Nocardiaceae</taxon>
        <taxon>Nocardia</taxon>
    </lineage>
</organism>
<dbReference type="InterPro" id="IPR045970">
    <property type="entry name" value="DUF5926"/>
</dbReference>
<evidence type="ECO:0000313" key="2">
    <source>
        <dbReference type="EMBL" id="TYQ03867.1"/>
    </source>
</evidence>
<sequence>MIPCSFALVAKKSKRNSGPKVDSGRAAKLAARQAERDAASGAVNRPFEGLAAECDLVAMREFVPSATAPLPVIGSDRPVTVATVLPGAVAALVRNEGETATGFVGVQVQAHSADLGADLAASVTWVADAAPGDALPAADPAEDTPAVTAVVDPAALLDITVYQDFNWWIPEGTETDAQVKATVEQANAAIMPSARLEGDGLVAAWWVDAGEKAHLRWVRPESEDDLMLALARVHAAGGLNLGEGSRYAGSFRTHGLLVPVFDLDPEKHANEWVAATVEFGDRLAQALAVDAPLTSAELRSRDGLRGRQVTLR</sequence>
<dbReference type="EMBL" id="VNIQ01000004">
    <property type="protein sequence ID" value="TYQ03867.1"/>
    <property type="molecule type" value="Genomic_DNA"/>
</dbReference>
<dbReference type="AlphaFoldDB" id="A0A652YP71"/>
<accession>A0A652YP71</accession>